<dbReference type="Proteomes" id="UP001172386">
    <property type="component" value="Unassembled WGS sequence"/>
</dbReference>
<reference evidence="1" key="1">
    <citation type="submission" date="2022-10" db="EMBL/GenBank/DDBJ databases">
        <title>Culturing micro-colonial fungi from biological soil crusts in the Mojave desert and describing Neophaeococcomyces mojavensis, and introducing the new genera and species Taxawa tesnikishii.</title>
        <authorList>
            <person name="Kurbessoian T."/>
            <person name="Stajich J.E."/>
        </authorList>
    </citation>
    <scope>NUCLEOTIDE SEQUENCE</scope>
    <source>
        <strain evidence="1">JES_112</strain>
    </source>
</reference>
<organism evidence="1 2">
    <name type="scientific">Neophaeococcomyces mojaviensis</name>
    <dbReference type="NCBI Taxonomy" id="3383035"/>
    <lineage>
        <taxon>Eukaryota</taxon>
        <taxon>Fungi</taxon>
        <taxon>Dikarya</taxon>
        <taxon>Ascomycota</taxon>
        <taxon>Pezizomycotina</taxon>
        <taxon>Eurotiomycetes</taxon>
        <taxon>Chaetothyriomycetidae</taxon>
        <taxon>Chaetothyriales</taxon>
        <taxon>Chaetothyriales incertae sedis</taxon>
        <taxon>Neophaeococcomyces</taxon>
    </lineage>
</organism>
<comment type="caution">
    <text evidence="1">The sequence shown here is derived from an EMBL/GenBank/DDBJ whole genome shotgun (WGS) entry which is preliminary data.</text>
</comment>
<evidence type="ECO:0000313" key="1">
    <source>
        <dbReference type="EMBL" id="KAJ9650195.1"/>
    </source>
</evidence>
<protein>
    <submittedName>
        <fullName evidence="1">Uncharacterized protein</fullName>
    </submittedName>
</protein>
<accession>A0ACC2ZRI8</accession>
<proteinExistence type="predicted"/>
<gene>
    <name evidence="1" type="ORF">H2198_010495</name>
</gene>
<dbReference type="EMBL" id="JAPDRQ010000372">
    <property type="protein sequence ID" value="KAJ9650195.1"/>
    <property type="molecule type" value="Genomic_DNA"/>
</dbReference>
<sequence>MPKYDDGSESPLPQTSCLITTHDGSGKAIFYERPSKSDDVCLKRMGPAAFNVLYATSSVPVNFTKDKDLNEFIDNKNVMPIFIPGGTLVRMVDLGPGECSPIHRTKSLDYGVVLNGEIELILEDLETGPVKLMKAGDVSVQRATLHAWRNHSKTEWARMLYVLQESTAPEANGQPLEEDHGGIELPAQ</sequence>
<keyword evidence="2" id="KW-1185">Reference proteome</keyword>
<name>A0ACC2ZRI8_9EURO</name>
<evidence type="ECO:0000313" key="2">
    <source>
        <dbReference type="Proteomes" id="UP001172386"/>
    </source>
</evidence>